<dbReference type="InterPro" id="IPR042415">
    <property type="entry name" value="CNPY"/>
</dbReference>
<dbReference type="Pfam" id="PF11938">
    <property type="entry name" value="DUF3456"/>
    <property type="match status" value="1"/>
</dbReference>
<keyword evidence="6" id="KW-1185">Reference proteome</keyword>
<feature type="region of interest" description="Disordered" evidence="2">
    <location>
        <begin position="101"/>
        <end position="123"/>
    </location>
</feature>
<proteinExistence type="inferred from homology"/>
<keyword evidence="3" id="KW-0732">Signal</keyword>
<organism evidence="5 6">
    <name type="scientific">Ovis ammon polii</name>
    <dbReference type="NCBI Taxonomy" id="230172"/>
    <lineage>
        <taxon>Eukaryota</taxon>
        <taxon>Metazoa</taxon>
        <taxon>Chordata</taxon>
        <taxon>Craniata</taxon>
        <taxon>Vertebrata</taxon>
        <taxon>Euteleostomi</taxon>
        <taxon>Mammalia</taxon>
        <taxon>Eutheria</taxon>
        <taxon>Laurasiatheria</taxon>
        <taxon>Artiodactyla</taxon>
        <taxon>Ruminantia</taxon>
        <taxon>Pecora</taxon>
        <taxon>Bovidae</taxon>
        <taxon>Caprinae</taxon>
        <taxon>Ovis</taxon>
    </lineage>
</organism>
<feature type="compositionally biased region" description="Polar residues" evidence="2">
    <location>
        <begin position="102"/>
        <end position="111"/>
    </location>
</feature>
<comment type="similarity">
    <text evidence="1">Belongs to the canopy family.</text>
</comment>
<feature type="domain" description="DUF3456" evidence="4">
    <location>
        <begin position="33"/>
        <end position="72"/>
    </location>
</feature>
<feature type="signal peptide" evidence="3">
    <location>
        <begin position="1"/>
        <end position="22"/>
    </location>
</feature>
<dbReference type="InterPro" id="IPR021852">
    <property type="entry name" value="DUF3456"/>
</dbReference>
<evidence type="ECO:0000256" key="3">
    <source>
        <dbReference type="SAM" id="SignalP"/>
    </source>
</evidence>
<dbReference type="Proteomes" id="UP001214576">
    <property type="component" value="Unassembled WGS sequence"/>
</dbReference>
<name>A0AAD4UGJ8_OVIAM</name>
<dbReference type="GO" id="GO:0005783">
    <property type="term" value="C:endoplasmic reticulum"/>
    <property type="evidence" value="ECO:0007669"/>
    <property type="project" value="TreeGrafter"/>
</dbReference>
<gene>
    <name evidence="5" type="ORF">MG293_006054</name>
</gene>
<accession>A0AAD4UGJ8</accession>
<feature type="chain" id="PRO_5042064819" description="DUF3456 domain-containing protein" evidence="3">
    <location>
        <begin position="23"/>
        <end position="123"/>
    </location>
</feature>
<protein>
    <recommendedName>
        <fullName evidence="4">DUF3456 domain-containing protein</fullName>
    </recommendedName>
</protein>
<evidence type="ECO:0000256" key="1">
    <source>
        <dbReference type="ARBA" id="ARBA00007285"/>
    </source>
</evidence>
<dbReference type="AlphaFoldDB" id="A0AAD4UGJ8"/>
<evidence type="ECO:0000313" key="5">
    <source>
        <dbReference type="EMBL" id="KAI4543260.1"/>
    </source>
</evidence>
<dbReference type="PANTHER" id="PTHR13341">
    <property type="entry name" value="MIR-INTERACTING SAPOSIN-LIKE PROTEIN"/>
    <property type="match status" value="1"/>
</dbReference>
<reference evidence="5" key="1">
    <citation type="submission" date="2022-03" db="EMBL/GenBank/DDBJ databases">
        <title>Genomic analyses of argali, domestic sheep and their hybrids provide insights into chromosomal evolution, heterosis and genetic basis of agronomic traits.</title>
        <authorList>
            <person name="Li M."/>
        </authorList>
    </citation>
    <scope>NUCLEOTIDE SEQUENCE</scope>
    <source>
        <strain evidence="5">CAU-MHL-2022a</strain>
        <tissue evidence="5">Skin</tissue>
    </source>
</reference>
<evidence type="ECO:0000313" key="6">
    <source>
        <dbReference type="Proteomes" id="UP001214576"/>
    </source>
</evidence>
<sequence>MMRSLWPVVLLALLVLLAGLPAARDPREPDVFCGACRALMDEVEYDVTKARQEKTKVGSFRINPDGTQERRKEENCFNPIDIASPVKGAQIFTALDAVGEWNSESRSTSASGVDCGRRVSRAS</sequence>
<dbReference type="EMBL" id="JAKZEL010000005">
    <property type="protein sequence ID" value="KAI4543260.1"/>
    <property type="molecule type" value="Genomic_DNA"/>
</dbReference>
<comment type="caution">
    <text evidence="5">The sequence shown here is derived from an EMBL/GenBank/DDBJ whole genome shotgun (WGS) entry which is preliminary data.</text>
</comment>
<dbReference type="PANTHER" id="PTHR13341:SF4">
    <property type="entry name" value="CANOPY FGF SIGNALING REGULATOR 1"/>
    <property type="match status" value="1"/>
</dbReference>
<evidence type="ECO:0000256" key="2">
    <source>
        <dbReference type="SAM" id="MobiDB-lite"/>
    </source>
</evidence>
<evidence type="ECO:0000259" key="4">
    <source>
        <dbReference type="Pfam" id="PF11938"/>
    </source>
</evidence>